<accession>A0A8X6SUD1</accession>
<dbReference type="Proteomes" id="UP000887159">
    <property type="component" value="Unassembled WGS sequence"/>
</dbReference>
<organism evidence="1 2">
    <name type="scientific">Trichonephila clavipes</name>
    <name type="common">Golden silk orbweaver</name>
    <name type="synonym">Nephila clavipes</name>
    <dbReference type="NCBI Taxonomy" id="2585209"/>
    <lineage>
        <taxon>Eukaryota</taxon>
        <taxon>Metazoa</taxon>
        <taxon>Ecdysozoa</taxon>
        <taxon>Arthropoda</taxon>
        <taxon>Chelicerata</taxon>
        <taxon>Arachnida</taxon>
        <taxon>Araneae</taxon>
        <taxon>Araneomorphae</taxon>
        <taxon>Entelegynae</taxon>
        <taxon>Araneoidea</taxon>
        <taxon>Nephilidae</taxon>
        <taxon>Trichonephila</taxon>
    </lineage>
</organism>
<protein>
    <submittedName>
        <fullName evidence="1">Uncharacterized protein</fullName>
    </submittedName>
</protein>
<sequence>MTPNRRSRIPWQVKSFVQHCFLPPCTCTPAKSLPLGPWPPVCREGFCIPLWPNGYKSVAFLDYNKEIRRGKCQDCLFSPLRSVLRPEDR</sequence>
<name>A0A8X6SUD1_TRICX</name>
<gene>
    <name evidence="1" type="ORF">TNCV_4647881</name>
</gene>
<evidence type="ECO:0000313" key="1">
    <source>
        <dbReference type="EMBL" id="GFY19616.1"/>
    </source>
</evidence>
<reference evidence="1" key="1">
    <citation type="submission" date="2020-08" db="EMBL/GenBank/DDBJ databases">
        <title>Multicomponent nature underlies the extraordinary mechanical properties of spider dragline silk.</title>
        <authorList>
            <person name="Kono N."/>
            <person name="Nakamura H."/>
            <person name="Mori M."/>
            <person name="Yoshida Y."/>
            <person name="Ohtoshi R."/>
            <person name="Malay A.D."/>
            <person name="Moran D.A.P."/>
            <person name="Tomita M."/>
            <person name="Numata K."/>
            <person name="Arakawa K."/>
        </authorList>
    </citation>
    <scope>NUCLEOTIDE SEQUENCE</scope>
</reference>
<dbReference type="EMBL" id="BMAU01021353">
    <property type="protein sequence ID" value="GFY19616.1"/>
    <property type="molecule type" value="Genomic_DNA"/>
</dbReference>
<comment type="caution">
    <text evidence="1">The sequence shown here is derived from an EMBL/GenBank/DDBJ whole genome shotgun (WGS) entry which is preliminary data.</text>
</comment>
<evidence type="ECO:0000313" key="2">
    <source>
        <dbReference type="Proteomes" id="UP000887159"/>
    </source>
</evidence>
<keyword evidence="2" id="KW-1185">Reference proteome</keyword>
<proteinExistence type="predicted"/>
<dbReference type="AlphaFoldDB" id="A0A8X6SUD1"/>